<gene>
    <name evidence="2" type="ORF">LDX50_29855</name>
</gene>
<keyword evidence="1" id="KW-0812">Transmembrane</keyword>
<organism evidence="2 3">
    <name type="scientific">Fulvivirga sedimenti</name>
    <dbReference type="NCBI Taxonomy" id="2879465"/>
    <lineage>
        <taxon>Bacteria</taxon>
        <taxon>Pseudomonadati</taxon>
        <taxon>Bacteroidota</taxon>
        <taxon>Cytophagia</taxon>
        <taxon>Cytophagales</taxon>
        <taxon>Fulvivirgaceae</taxon>
        <taxon>Fulvivirga</taxon>
    </lineage>
</organism>
<accession>A0A9X1L1W6</accession>
<evidence type="ECO:0000256" key="1">
    <source>
        <dbReference type="SAM" id="Phobius"/>
    </source>
</evidence>
<protein>
    <recommendedName>
        <fullName evidence="4">VanZ-like domain-containing protein</fullName>
    </recommendedName>
</protein>
<evidence type="ECO:0008006" key="4">
    <source>
        <dbReference type="Google" id="ProtNLM"/>
    </source>
</evidence>
<proteinExistence type="predicted"/>
<dbReference type="EMBL" id="JAIXNE010000009">
    <property type="protein sequence ID" value="MCA6079114.1"/>
    <property type="molecule type" value="Genomic_DNA"/>
</dbReference>
<keyword evidence="3" id="KW-1185">Reference proteome</keyword>
<feature type="transmembrane region" description="Helical" evidence="1">
    <location>
        <begin position="86"/>
        <end position="105"/>
    </location>
</feature>
<dbReference type="RefSeq" id="WP_225699976.1">
    <property type="nucleotide sequence ID" value="NZ_JAIXNE010000009.1"/>
</dbReference>
<dbReference type="AlphaFoldDB" id="A0A9X1L1W6"/>
<dbReference type="Proteomes" id="UP001139409">
    <property type="component" value="Unassembled WGS sequence"/>
</dbReference>
<sequence>MVRKKENNFFTDKQSFKTIDSKRIVYFLISVLFFFLTEIGRKVYRPFIYRNEIDDFGIADSIGNSGGIIVQIFFTMAILNSPEKKSIRVVLFLVLGYILYEIVQPYLPRGVFDWKDIYGSVIGGILAVIILLIVKKTIKNNVIYEFK</sequence>
<feature type="transmembrane region" description="Helical" evidence="1">
    <location>
        <begin position="24"/>
        <end position="44"/>
    </location>
</feature>
<reference evidence="2" key="1">
    <citation type="submission" date="2021-09" db="EMBL/GenBank/DDBJ databases">
        <title>Fulvivirga sp. isolated from coastal sediment.</title>
        <authorList>
            <person name="Yu H."/>
        </authorList>
    </citation>
    <scope>NUCLEOTIDE SEQUENCE</scope>
    <source>
        <strain evidence="2">1062</strain>
    </source>
</reference>
<keyword evidence="1" id="KW-1133">Transmembrane helix</keyword>
<feature type="transmembrane region" description="Helical" evidence="1">
    <location>
        <begin position="117"/>
        <end position="134"/>
    </location>
</feature>
<evidence type="ECO:0000313" key="2">
    <source>
        <dbReference type="EMBL" id="MCA6079114.1"/>
    </source>
</evidence>
<keyword evidence="1" id="KW-0472">Membrane</keyword>
<comment type="caution">
    <text evidence="2">The sequence shown here is derived from an EMBL/GenBank/DDBJ whole genome shotgun (WGS) entry which is preliminary data.</text>
</comment>
<evidence type="ECO:0000313" key="3">
    <source>
        <dbReference type="Proteomes" id="UP001139409"/>
    </source>
</evidence>
<feature type="transmembrane region" description="Helical" evidence="1">
    <location>
        <begin position="56"/>
        <end position="79"/>
    </location>
</feature>
<name>A0A9X1L1W6_9BACT</name>